<keyword evidence="2" id="KW-0732">Signal</keyword>
<proteinExistence type="predicted"/>
<protein>
    <recommendedName>
        <fullName evidence="5">Serine/threonine protein kinase</fullName>
    </recommendedName>
</protein>
<feature type="signal peptide" evidence="2">
    <location>
        <begin position="1"/>
        <end position="19"/>
    </location>
</feature>
<evidence type="ECO:0000313" key="4">
    <source>
        <dbReference type="Proteomes" id="UP001501676"/>
    </source>
</evidence>
<evidence type="ECO:0008006" key="5">
    <source>
        <dbReference type="Google" id="ProtNLM"/>
    </source>
</evidence>
<feature type="region of interest" description="Disordered" evidence="1">
    <location>
        <begin position="24"/>
        <end position="100"/>
    </location>
</feature>
<sequence>MAGAAALVLGVTTIIGAVALNPGADQSVAGTTTVGDESGRDTGAPTSPRVDGSAATGTPTDGATPTGSPTGTPQPSASPSKKKPAATESSTPGSTPAKNPYTAAEVCGSGYRVVDSASLKKSSGTVAGTVYLLFSKSSGRNCVVTLKRTSIGKKTSATAYLQVKGKTKVAETGKFAYYAGPIRAAAAATCVKWGGSAGGVRYDSPYEHCG</sequence>
<name>A0ABP6T9E4_9ACTN</name>
<dbReference type="EMBL" id="BAAAYN010000060">
    <property type="protein sequence ID" value="GAA3396724.1"/>
    <property type="molecule type" value="Genomic_DNA"/>
</dbReference>
<organism evidence="3 4">
    <name type="scientific">Cryptosporangium minutisporangium</name>
    <dbReference type="NCBI Taxonomy" id="113569"/>
    <lineage>
        <taxon>Bacteria</taxon>
        <taxon>Bacillati</taxon>
        <taxon>Actinomycetota</taxon>
        <taxon>Actinomycetes</taxon>
        <taxon>Cryptosporangiales</taxon>
        <taxon>Cryptosporangiaceae</taxon>
        <taxon>Cryptosporangium</taxon>
    </lineage>
</organism>
<comment type="caution">
    <text evidence="3">The sequence shown here is derived from an EMBL/GenBank/DDBJ whole genome shotgun (WGS) entry which is preliminary data.</text>
</comment>
<feature type="chain" id="PRO_5046458015" description="Serine/threonine protein kinase" evidence="2">
    <location>
        <begin position="20"/>
        <end position="210"/>
    </location>
</feature>
<keyword evidence="4" id="KW-1185">Reference proteome</keyword>
<feature type="compositionally biased region" description="Polar residues" evidence="1">
    <location>
        <begin position="87"/>
        <end position="97"/>
    </location>
</feature>
<feature type="compositionally biased region" description="Low complexity" evidence="1">
    <location>
        <begin position="52"/>
        <end position="79"/>
    </location>
</feature>
<accession>A0ABP6T9E4</accession>
<evidence type="ECO:0000256" key="1">
    <source>
        <dbReference type="SAM" id="MobiDB-lite"/>
    </source>
</evidence>
<dbReference type="Proteomes" id="UP001501676">
    <property type="component" value="Unassembled WGS sequence"/>
</dbReference>
<reference evidence="4" key="1">
    <citation type="journal article" date="2019" name="Int. J. Syst. Evol. Microbiol.">
        <title>The Global Catalogue of Microorganisms (GCM) 10K type strain sequencing project: providing services to taxonomists for standard genome sequencing and annotation.</title>
        <authorList>
            <consortium name="The Broad Institute Genomics Platform"/>
            <consortium name="The Broad Institute Genome Sequencing Center for Infectious Disease"/>
            <person name="Wu L."/>
            <person name="Ma J."/>
        </authorList>
    </citation>
    <scope>NUCLEOTIDE SEQUENCE [LARGE SCALE GENOMIC DNA]</scope>
    <source>
        <strain evidence="4">JCM 9458</strain>
    </source>
</reference>
<gene>
    <name evidence="3" type="ORF">GCM10020369_74380</name>
</gene>
<evidence type="ECO:0000256" key="2">
    <source>
        <dbReference type="SAM" id="SignalP"/>
    </source>
</evidence>
<evidence type="ECO:0000313" key="3">
    <source>
        <dbReference type="EMBL" id="GAA3396724.1"/>
    </source>
</evidence>